<sequence>MRRIAGYLLVVTALLACPCHLALLLPVALGLFGGTAAAAALGANIGWVLAGATVYFVGALAGGLYLLSRRARRGVRATEETQDCCPPPSDDRKAGRRKPVGGRRH</sequence>
<evidence type="ECO:0000256" key="1">
    <source>
        <dbReference type="SAM" id="MobiDB-lite"/>
    </source>
</evidence>
<dbReference type="EMBL" id="SKBU01000016">
    <property type="protein sequence ID" value="TCJ16426.1"/>
    <property type="molecule type" value="Genomic_DNA"/>
</dbReference>
<keyword evidence="4" id="KW-1185">Reference proteome</keyword>
<name>A0A4R1BGQ8_9ACTN</name>
<dbReference type="AlphaFoldDB" id="A0A4R1BGQ8"/>
<gene>
    <name evidence="3" type="ORF">E0L93_09900</name>
</gene>
<keyword evidence="2" id="KW-1133">Transmembrane helix</keyword>
<keyword evidence="2" id="KW-0472">Membrane</keyword>
<dbReference type="Proteomes" id="UP000295244">
    <property type="component" value="Unassembled WGS sequence"/>
</dbReference>
<feature type="region of interest" description="Disordered" evidence="1">
    <location>
        <begin position="75"/>
        <end position="105"/>
    </location>
</feature>
<protein>
    <recommendedName>
        <fullName evidence="5">Mercury resistance protein</fullName>
    </recommendedName>
</protein>
<feature type="transmembrane region" description="Helical" evidence="2">
    <location>
        <begin position="48"/>
        <end position="67"/>
    </location>
</feature>
<evidence type="ECO:0000313" key="3">
    <source>
        <dbReference type="EMBL" id="TCJ16426.1"/>
    </source>
</evidence>
<organism evidence="3 4">
    <name type="scientific">Rubrobacter taiwanensis</name>
    <dbReference type="NCBI Taxonomy" id="185139"/>
    <lineage>
        <taxon>Bacteria</taxon>
        <taxon>Bacillati</taxon>
        <taxon>Actinomycetota</taxon>
        <taxon>Rubrobacteria</taxon>
        <taxon>Rubrobacterales</taxon>
        <taxon>Rubrobacteraceae</taxon>
        <taxon>Rubrobacter</taxon>
    </lineage>
</organism>
<dbReference type="PROSITE" id="PS51257">
    <property type="entry name" value="PROKAR_LIPOPROTEIN"/>
    <property type="match status" value="1"/>
</dbReference>
<evidence type="ECO:0000256" key="2">
    <source>
        <dbReference type="SAM" id="Phobius"/>
    </source>
</evidence>
<evidence type="ECO:0000313" key="4">
    <source>
        <dbReference type="Proteomes" id="UP000295244"/>
    </source>
</evidence>
<keyword evidence="2" id="KW-0812">Transmembrane</keyword>
<comment type="caution">
    <text evidence="3">The sequence shown here is derived from an EMBL/GenBank/DDBJ whole genome shotgun (WGS) entry which is preliminary data.</text>
</comment>
<accession>A0A4R1BGQ8</accession>
<evidence type="ECO:0008006" key="5">
    <source>
        <dbReference type="Google" id="ProtNLM"/>
    </source>
</evidence>
<dbReference type="RefSeq" id="WP_132691447.1">
    <property type="nucleotide sequence ID" value="NZ_SKBU01000016.1"/>
</dbReference>
<proteinExistence type="predicted"/>
<feature type="compositionally biased region" description="Basic residues" evidence="1">
    <location>
        <begin position="94"/>
        <end position="105"/>
    </location>
</feature>
<reference evidence="3 4" key="1">
    <citation type="submission" date="2019-03" db="EMBL/GenBank/DDBJ databases">
        <title>Whole genome sequence of a novel Rubrobacter taiwanensis strain, isolated from Yellowstone National Park.</title>
        <authorList>
            <person name="Freed S."/>
            <person name="Ramaley R.F."/>
            <person name="Kyndt J.A."/>
        </authorList>
    </citation>
    <scope>NUCLEOTIDE SEQUENCE [LARGE SCALE GENOMIC DNA]</scope>
    <source>
        <strain evidence="3 4">Yellowstone</strain>
    </source>
</reference>